<dbReference type="RefSeq" id="WP_119320017.1">
    <property type="nucleotide sequence ID" value="NZ_AP025739.1"/>
</dbReference>
<accession>A0A402CRN1</accession>
<name>A0A402CRN1_9BACT</name>
<dbReference type="InterPro" id="IPR049874">
    <property type="entry name" value="ROK_cs"/>
</dbReference>
<dbReference type="OrthoDB" id="9810372at2"/>
<evidence type="ECO:0000313" key="3">
    <source>
        <dbReference type="Proteomes" id="UP000287394"/>
    </source>
</evidence>
<proteinExistence type="inferred from homology"/>
<comment type="similarity">
    <text evidence="1">Belongs to the ROK (NagC/XylR) family.</text>
</comment>
<dbReference type="Proteomes" id="UP000287394">
    <property type="component" value="Chromosome"/>
</dbReference>
<dbReference type="InterPro" id="IPR000600">
    <property type="entry name" value="ROK"/>
</dbReference>
<dbReference type="InterPro" id="IPR043129">
    <property type="entry name" value="ATPase_NBD"/>
</dbReference>
<dbReference type="Gene3D" id="3.30.420.40">
    <property type="match status" value="2"/>
</dbReference>
<protein>
    <submittedName>
        <fullName evidence="2">Transcriptional regulator</fullName>
    </submittedName>
</protein>
<evidence type="ECO:0000313" key="2">
    <source>
        <dbReference type="EMBL" id="BDI28061.1"/>
    </source>
</evidence>
<keyword evidence="3" id="KW-1185">Reference proteome</keyword>
<evidence type="ECO:0000256" key="1">
    <source>
        <dbReference type="ARBA" id="ARBA00006479"/>
    </source>
</evidence>
<dbReference type="Pfam" id="PF00480">
    <property type="entry name" value="ROK"/>
    <property type="match status" value="1"/>
</dbReference>
<dbReference type="PANTHER" id="PTHR18964:SF149">
    <property type="entry name" value="BIFUNCTIONAL UDP-N-ACETYLGLUCOSAMINE 2-EPIMERASE_N-ACETYLMANNOSAMINE KINASE"/>
    <property type="match status" value="1"/>
</dbReference>
<gene>
    <name evidence="2" type="ORF">CCAX7_001120</name>
</gene>
<organism evidence="2 3">
    <name type="scientific">Capsulimonas corticalis</name>
    <dbReference type="NCBI Taxonomy" id="2219043"/>
    <lineage>
        <taxon>Bacteria</taxon>
        <taxon>Bacillati</taxon>
        <taxon>Armatimonadota</taxon>
        <taxon>Armatimonadia</taxon>
        <taxon>Capsulimonadales</taxon>
        <taxon>Capsulimonadaceae</taxon>
        <taxon>Capsulimonas</taxon>
    </lineage>
</organism>
<dbReference type="SUPFAM" id="SSF53067">
    <property type="entry name" value="Actin-like ATPase domain"/>
    <property type="match status" value="1"/>
</dbReference>
<reference evidence="2 3" key="1">
    <citation type="journal article" date="2019" name="Int. J. Syst. Evol. Microbiol.">
        <title>Capsulimonas corticalis gen. nov., sp. nov., an aerobic capsulated bacterium, of a novel bacterial order, Capsulimonadales ord. nov., of the class Armatimonadia of the phylum Armatimonadetes.</title>
        <authorList>
            <person name="Li J."/>
            <person name="Kudo C."/>
            <person name="Tonouchi A."/>
        </authorList>
    </citation>
    <scope>NUCLEOTIDE SEQUENCE [LARGE SCALE GENOMIC DNA]</scope>
    <source>
        <strain evidence="2 3">AX-7</strain>
    </source>
</reference>
<dbReference type="PROSITE" id="PS01125">
    <property type="entry name" value="ROK"/>
    <property type="match status" value="1"/>
</dbReference>
<dbReference type="EMBL" id="AP025739">
    <property type="protein sequence ID" value="BDI28061.1"/>
    <property type="molecule type" value="Genomic_DNA"/>
</dbReference>
<dbReference type="AlphaFoldDB" id="A0A402CRN1"/>
<sequence>MPTYLGIDIGGTKIAGALVDDNGLVLKTGVRPTQAERGGAQVLQTAIALGQELLHGSEQVIAGAGVGAGGQIDAERGVVVSATEILPGWAGTEIGAAFKSAFGVPVAVDNDVNALAAGEAKFGAARGLSTVVFLALGTGVGGALLLEGRVHYGAHWTGGEFGHLLLTMDPNARKDGGGARGTLEAYASGPGLIQTWREIAGDDEAPITGAEIAADAVQDPGGIGAAAIAQTGRYLGFGLVSLANALDPDVIVIGGGLAALGDALLAPARAVLAERALPGPAQTPVVLASLGEHASTIGAAALIIPLPKAVS</sequence>
<dbReference type="KEGG" id="ccot:CCAX7_001120"/>
<dbReference type="PANTHER" id="PTHR18964">
    <property type="entry name" value="ROK (REPRESSOR, ORF, KINASE) FAMILY"/>
    <property type="match status" value="1"/>
</dbReference>